<comment type="caution">
    <text evidence="7">The sequence shown here is derived from an EMBL/GenBank/DDBJ whole genome shotgun (WGS) entry which is preliminary data.</text>
</comment>
<dbReference type="EC" id="2.7.7.23" evidence="3"/>
<dbReference type="OrthoDB" id="532420at2759"/>
<dbReference type="PANTHER" id="PTHR11952:SF2">
    <property type="entry name" value="LD24639P"/>
    <property type="match status" value="1"/>
</dbReference>
<comment type="similarity">
    <text evidence="2">Belongs to the UDPGP type 1 family.</text>
</comment>
<dbReference type="Gene3D" id="3.90.550.10">
    <property type="entry name" value="Spore Coat Polysaccharide Biosynthesis Protein SpsA, Chain A"/>
    <property type="match status" value="1"/>
</dbReference>
<proteinExistence type="inferred from homology"/>
<keyword evidence="4" id="KW-0808">Transferase</keyword>
<evidence type="ECO:0000256" key="3">
    <source>
        <dbReference type="ARBA" id="ARBA00012457"/>
    </source>
</evidence>
<sequence>MSLASRLENARQQLSAASQLHLLNFYDSLTESEQAKLLKHIERVDWPALPAIVKDALAQRSEAKNSNTELEADDFRPIPPDACGGRSYTAPEEVARLRDIGLEAVADGRVGVILLAGGQATRLGVRYPKGLYEVGLPSGKSLFQLHAEKAVRVQAMAEQRFPGRAGGGIVWYIMTSEATQAGTVKFFEQHNYFGLRRENVVFFKQFTFPCVGLDGRVLLTDRHRIQSSPDGNGGLYRAFRERGCLEHVRQRGLTCLQIFGVDNILTRVADPDFIGFCLDKRAEMGAKIVEKTSPLERVGVVTLGSDGAYRVVEYSEISPSAASRADPAFPDRLLLRAGNICQHFLTADGLAKACQPEYETRMRYHAAVKRVPYCDPDTGSLIDSPPAENAIKLEKFVFDVFPFAGPKFVVWEVPRESEFSPLKNGPSASSECPNTCRRDLLALHSTWLSASDTFQAFLQQNSKTDASSTEVEVSPLLSYSGEDLANRSDWQEQVRSGGITFHSTDTSSS</sequence>
<dbReference type="InterPro" id="IPR039741">
    <property type="entry name" value="UDP-sugar_pyrophosphorylase"/>
</dbReference>
<evidence type="ECO:0000256" key="1">
    <source>
        <dbReference type="ARBA" id="ARBA00005208"/>
    </source>
</evidence>
<keyword evidence="8" id="KW-1185">Reference proteome</keyword>
<evidence type="ECO:0000256" key="4">
    <source>
        <dbReference type="ARBA" id="ARBA00022679"/>
    </source>
</evidence>
<comment type="pathway">
    <text evidence="1">Nucleotide-sugar biosynthesis; UDP-N-acetyl-alpha-D-glucosamine biosynthesis; UDP-N-acetyl-alpha-D-glucosamine from N-acetyl-alpha-D-glucosamine 1-phosphate: step 1/1.</text>
</comment>
<dbReference type="Proteomes" id="UP000215902">
    <property type="component" value="Unassembled WGS sequence"/>
</dbReference>
<evidence type="ECO:0000313" key="7">
    <source>
        <dbReference type="EMBL" id="PAA75431.1"/>
    </source>
</evidence>
<dbReference type="InterPro" id="IPR029044">
    <property type="entry name" value="Nucleotide-diphossugar_trans"/>
</dbReference>
<organism evidence="7 8">
    <name type="scientific">Macrostomum lignano</name>
    <dbReference type="NCBI Taxonomy" id="282301"/>
    <lineage>
        <taxon>Eukaryota</taxon>
        <taxon>Metazoa</taxon>
        <taxon>Spiralia</taxon>
        <taxon>Lophotrochozoa</taxon>
        <taxon>Platyhelminthes</taxon>
        <taxon>Rhabditophora</taxon>
        <taxon>Macrostomorpha</taxon>
        <taxon>Macrostomida</taxon>
        <taxon>Macrostomidae</taxon>
        <taxon>Macrostomum</taxon>
    </lineage>
</organism>
<keyword evidence="5" id="KW-0548">Nucleotidyltransferase</keyword>
<dbReference type="AlphaFoldDB" id="A0A267FNS1"/>
<comment type="catalytic activity">
    <reaction evidence="6">
        <text>N-acetyl-alpha-D-glucosamine 1-phosphate + UTP + H(+) = UDP-N-acetyl-alpha-D-glucosamine + diphosphate</text>
        <dbReference type="Rhea" id="RHEA:13509"/>
        <dbReference type="ChEBI" id="CHEBI:15378"/>
        <dbReference type="ChEBI" id="CHEBI:33019"/>
        <dbReference type="ChEBI" id="CHEBI:46398"/>
        <dbReference type="ChEBI" id="CHEBI:57705"/>
        <dbReference type="ChEBI" id="CHEBI:57776"/>
        <dbReference type="EC" id="2.7.7.23"/>
    </reaction>
</comment>
<dbReference type="Pfam" id="PF01704">
    <property type="entry name" value="UDPGP"/>
    <property type="match status" value="1"/>
</dbReference>
<dbReference type="SUPFAM" id="SSF53448">
    <property type="entry name" value="Nucleotide-diphospho-sugar transferases"/>
    <property type="match status" value="1"/>
</dbReference>
<evidence type="ECO:0000256" key="2">
    <source>
        <dbReference type="ARBA" id="ARBA00010401"/>
    </source>
</evidence>
<dbReference type="PANTHER" id="PTHR11952">
    <property type="entry name" value="UDP- GLUCOSE PYROPHOSPHORYLASE"/>
    <property type="match status" value="1"/>
</dbReference>
<protein>
    <recommendedName>
        <fullName evidence="3">UDP-N-acetylglucosamine diphosphorylase</fullName>
        <ecNumber evidence="3">2.7.7.23</ecNumber>
    </recommendedName>
</protein>
<evidence type="ECO:0000313" key="8">
    <source>
        <dbReference type="Proteomes" id="UP000215902"/>
    </source>
</evidence>
<dbReference type="GO" id="GO:0003977">
    <property type="term" value="F:UDP-N-acetylglucosamine diphosphorylase activity"/>
    <property type="evidence" value="ECO:0007669"/>
    <property type="project" value="UniProtKB-EC"/>
</dbReference>
<dbReference type="EMBL" id="NIVC01000884">
    <property type="protein sequence ID" value="PAA75431.1"/>
    <property type="molecule type" value="Genomic_DNA"/>
</dbReference>
<dbReference type="CDD" id="cd04193">
    <property type="entry name" value="UDPGlcNAc_PPase"/>
    <property type="match status" value="1"/>
</dbReference>
<gene>
    <name evidence="7" type="ORF">BOX15_Mlig028566g2</name>
</gene>
<accession>A0A267FNS1</accession>
<dbReference type="InterPro" id="IPR002618">
    <property type="entry name" value="UDPGP_fam"/>
</dbReference>
<reference evidence="7 8" key="1">
    <citation type="submission" date="2017-06" db="EMBL/GenBank/DDBJ databases">
        <title>A platform for efficient transgenesis in Macrostomum lignano, a flatworm model organism for stem cell research.</title>
        <authorList>
            <person name="Berezikov E."/>
        </authorList>
    </citation>
    <scope>NUCLEOTIDE SEQUENCE [LARGE SCALE GENOMIC DNA]</scope>
    <source>
        <strain evidence="7">DV1</strain>
        <tissue evidence="7">Whole organism</tissue>
    </source>
</reference>
<evidence type="ECO:0000256" key="5">
    <source>
        <dbReference type="ARBA" id="ARBA00022695"/>
    </source>
</evidence>
<evidence type="ECO:0000256" key="6">
    <source>
        <dbReference type="ARBA" id="ARBA00048493"/>
    </source>
</evidence>
<dbReference type="STRING" id="282301.A0A267FNS1"/>
<name>A0A267FNS1_9PLAT</name>
<dbReference type="GO" id="GO:0006048">
    <property type="term" value="P:UDP-N-acetylglucosamine biosynthetic process"/>
    <property type="evidence" value="ECO:0007669"/>
    <property type="project" value="TreeGrafter"/>
</dbReference>